<gene>
    <name evidence="1" type="ORF">S12H4_28365</name>
</gene>
<comment type="caution">
    <text evidence="1">The sequence shown here is derived from an EMBL/GenBank/DDBJ whole genome shotgun (WGS) entry which is preliminary data.</text>
</comment>
<name>X1VA61_9ZZZZ</name>
<sequence>MKYNLLIIFLVSLNFTCFAVKISIKETQPFLSQEIEKRWQQHIVQTIKKSETIINEENDAFKIYKSLHEMNKALQTPTHSNILSLTEYKNLTTLSRCLFFDIEKNEEYVKALTNATKENSEKAWLMYKRITGHLIVVRLAKHVKFISPRNKSKEQFWKEFLENNAKLKKPEDAHYIKVAFLLIYKIDDIIEKHKKKH</sequence>
<dbReference type="AlphaFoldDB" id="X1VA61"/>
<feature type="non-terminal residue" evidence="1">
    <location>
        <position position="197"/>
    </location>
</feature>
<accession>X1VA61</accession>
<evidence type="ECO:0000313" key="1">
    <source>
        <dbReference type="EMBL" id="GAJ02515.1"/>
    </source>
</evidence>
<organism evidence="1">
    <name type="scientific">marine sediment metagenome</name>
    <dbReference type="NCBI Taxonomy" id="412755"/>
    <lineage>
        <taxon>unclassified sequences</taxon>
        <taxon>metagenomes</taxon>
        <taxon>ecological metagenomes</taxon>
    </lineage>
</organism>
<protein>
    <submittedName>
        <fullName evidence="1">Uncharacterized protein</fullName>
    </submittedName>
</protein>
<dbReference type="EMBL" id="BARW01016262">
    <property type="protein sequence ID" value="GAJ02515.1"/>
    <property type="molecule type" value="Genomic_DNA"/>
</dbReference>
<reference evidence="1" key="1">
    <citation type="journal article" date="2014" name="Front. Microbiol.">
        <title>High frequency of phylogenetically diverse reductive dehalogenase-homologous genes in deep subseafloor sedimentary metagenomes.</title>
        <authorList>
            <person name="Kawai M."/>
            <person name="Futagami T."/>
            <person name="Toyoda A."/>
            <person name="Takaki Y."/>
            <person name="Nishi S."/>
            <person name="Hori S."/>
            <person name="Arai W."/>
            <person name="Tsubouchi T."/>
            <person name="Morono Y."/>
            <person name="Uchiyama I."/>
            <person name="Ito T."/>
            <person name="Fujiyama A."/>
            <person name="Inagaki F."/>
            <person name="Takami H."/>
        </authorList>
    </citation>
    <scope>NUCLEOTIDE SEQUENCE</scope>
    <source>
        <strain evidence="1">Expedition CK06-06</strain>
    </source>
</reference>
<proteinExistence type="predicted"/>